<dbReference type="Proteomes" id="UP000827872">
    <property type="component" value="Linkage Group LG04"/>
</dbReference>
<accession>A0ACB8FLK6</accession>
<keyword evidence="2" id="KW-1185">Reference proteome</keyword>
<comment type="caution">
    <text evidence="1">The sequence shown here is derived from an EMBL/GenBank/DDBJ whole genome shotgun (WGS) entry which is preliminary data.</text>
</comment>
<protein>
    <submittedName>
        <fullName evidence="1">Uncharacterized protein</fullName>
    </submittedName>
</protein>
<gene>
    <name evidence="1" type="ORF">K3G42_031204</name>
</gene>
<evidence type="ECO:0000313" key="2">
    <source>
        <dbReference type="Proteomes" id="UP000827872"/>
    </source>
</evidence>
<organism evidence="1 2">
    <name type="scientific">Sphaerodactylus townsendi</name>
    <dbReference type="NCBI Taxonomy" id="933632"/>
    <lineage>
        <taxon>Eukaryota</taxon>
        <taxon>Metazoa</taxon>
        <taxon>Chordata</taxon>
        <taxon>Craniata</taxon>
        <taxon>Vertebrata</taxon>
        <taxon>Euteleostomi</taxon>
        <taxon>Lepidosauria</taxon>
        <taxon>Squamata</taxon>
        <taxon>Bifurcata</taxon>
        <taxon>Gekkota</taxon>
        <taxon>Sphaerodactylidae</taxon>
        <taxon>Sphaerodactylus</taxon>
    </lineage>
</organism>
<dbReference type="EMBL" id="CM037617">
    <property type="protein sequence ID" value="KAH8005785.1"/>
    <property type="molecule type" value="Genomic_DNA"/>
</dbReference>
<proteinExistence type="predicted"/>
<sequence length="148" mass="16855">MFIGKEHLEKNLVAEDESDQLKEIEALKVKGEGRVKEDLPEEDEETEEESDDEAEEKSDNGAEEKSDDGAEEKFDDGAEEMKSDEDGSGKETGKESDCEDDEDYEPNETSHDFDRVIPVELALENFGESLDFKIWETMLEGIELRKKK</sequence>
<reference evidence="1" key="1">
    <citation type="submission" date="2021-08" db="EMBL/GenBank/DDBJ databases">
        <title>The first chromosome-level gecko genome reveals the dynamic sex chromosomes of Neotropical dwarf geckos (Sphaerodactylidae: Sphaerodactylus).</title>
        <authorList>
            <person name="Pinto B.J."/>
            <person name="Keating S.E."/>
            <person name="Gamble T."/>
        </authorList>
    </citation>
    <scope>NUCLEOTIDE SEQUENCE</scope>
    <source>
        <strain evidence="1">TG3544</strain>
    </source>
</reference>
<name>A0ACB8FLK6_9SAUR</name>
<evidence type="ECO:0000313" key="1">
    <source>
        <dbReference type="EMBL" id="KAH8005785.1"/>
    </source>
</evidence>